<evidence type="ECO:0000313" key="3">
    <source>
        <dbReference type="Proteomes" id="UP000178369"/>
    </source>
</evidence>
<organism evidence="2 3">
    <name type="scientific">Candidatus Curtissbacteria bacterium RIFCSPHIGHO2_12_FULL_41_17</name>
    <dbReference type="NCBI Taxonomy" id="1797722"/>
    <lineage>
        <taxon>Bacteria</taxon>
        <taxon>Candidatus Curtissiibacteriota</taxon>
    </lineage>
</organism>
<keyword evidence="1" id="KW-0472">Membrane</keyword>
<dbReference type="AlphaFoldDB" id="A0A1F5HJR1"/>
<evidence type="ECO:0000256" key="1">
    <source>
        <dbReference type="SAM" id="Phobius"/>
    </source>
</evidence>
<sequence length="172" mass="19860">MPQEPALRNIEEEHHHRKSALRWPEFTPQNVLVLVLLLVLVVAAVYILKPSWFKSVGVNPKETKQDQKEQVKSSGYSAVFMTNNQVYFGKLSDSNTPLPKLREVYYLRVDRPLQPPPATESAQPDVQLVKLGNELHGPVDEIQFNRDQILYIEELKSDSRIVKAIEEFKKRK</sequence>
<keyword evidence="1" id="KW-1133">Transmembrane helix</keyword>
<protein>
    <submittedName>
        <fullName evidence="2">Uncharacterized protein</fullName>
    </submittedName>
</protein>
<keyword evidence="1" id="KW-0812">Transmembrane</keyword>
<comment type="caution">
    <text evidence="2">The sequence shown here is derived from an EMBL/GenBank/DDBJ whole genome shotgun (WGS) entry which is preliminary data.</text>
</comment>
<reference evidence="2 3" key="1">
    <citation type="journal article" date="2016" name="Nat. Commun.">
        <title>Thousands of microbial genomes shed light on interconnected biogeochemical processes in an aquifer system.</title>
        <authorList>
            <person name="Anantharaman K."/>
            <person name="Brown C.T."/>
            <person name="Hug L.A."/>
            <person name="Sharon I."/>
            <person name="Castelle C.J."/>
            <person name="Probst A.J."/>
            <person name="Thomas B.C."/>
            <person name="Singh A."/>
            <person name="Wilkins M.J."/>
            <person name="Karaoz U."/>
            <person name="Brodie E.L."/>
            <person name="Williams K.H."/>
            <person name="Hubbard S.S."/>
            <person name="Banfield J.F."/>
        </authorList>
    </citation>
    <scope>NUCLEOTIDE SEQUENCE [LARGE SCALE GENOMIC DNA]</scope>
</reference>
<proteinExistence type="predicted"/>
<accession>A0A1F5HJR1</accession>
<evidence type="ECO:0000313" key="2">
    <source>
        <dbReference type="EMBL" id="OGE04328.1"/>
    </source>
</evidence>
<name>A0A1F5HJR1_9BACT</name>
<dbReference type="EMBL" id="MFBL01000037">
    <property type="protein sequence ID" value="OGE04328.1"/>
    <property type="molecule type" value="Genomic_DNA"/>
</dbReference>
<gene>
    <name evidence="2" type="ORF">A3F45_04555</name>
</gene>
<dbReference type="Proteomes" id="UP000178369">
    <property type="component" value="Unassembled WGS sequence"/>
</dbReference>
<feature type="transmembrane region" description="Helical" evidence="1">
    <location>
        <begin position="31"/>
        <end position="48"/>
    </location>
</feature>